<name>A0ABQ8IZM2_DERPT</name>
<reference evidence="1 2" key="1">
    <citation type="journal article" date="2018" name="J. Allergy Clin. Immunol.">
        <title>High-quality assembly of Dermatophagoides pteronyssinus genome and transcriptome reveals a wide range of novel allergens.</title>
        <authorList>
            <person name="Liu X.Y."/>
            <person name="Yang K.Y."/>
            <person name="Wang M.Q."/>
            <person name="Kwok J.S."/>
            <person name="Zeng X."/>
            <person name="Yang Z."/>
            <person name="Xiao X.J."/>
            <person name="Lau C.P."/>
            <person name="Li Y."/>
            <person name="Huang Z.M."/>
            <person name="Ba J.G."/>
            <person name="Yim A.K."/>
            <person name="Ouyang C.Y."/>
            <person name="Ngai S.M."/>
            <person name="Chan T.F."/>
            <person name="Leung E.L."/>
            <person name="Liu L."/>
            <person name="Liu Z.G."/>
            <person name="Tsui S.K."/>
        </authorList>
    </citation>
    <scope>NUCLEOTIDE SEQUENCE [LARGE SCALE GENOMIC DNA]</scope>
    <source>
        <strain evidence="1">Derp</strain>
    </source>
</reference>
<protein>
    <submittedName>
        <fullName evidence="1">Uncharacterized protein</fullName>
    </submittedName>
</protein>
<dbReference type="EMBL" id="NJHN03000095">
    <property type="protein sequence ID" value="KAH9415760.1"/>
    <property type="molecule type" value="Genomic_DNA"/>
</dbReference>
<dbReference type="Proteomes" id="UP000887458">
    <property type="component" value="Unassembled WGS sequence"/>
</dbReference>
<organism evidence="1 2">
    <name type="scientific">Dermatophagoides pteronyssinus</name>
    <name type="common">European house dust mite</name>
    <dbReference type="NCBI Taxonomy" id="6956"/>
    <lineage>
        <taxon>Eukaryota</taxon>
        <taxon>Metazoa</taxon>
        <taxon>Ecdysozoa</taxon>
        <taxon>Arthropoda</taxon>
        <taxon>Chelicerata</taxon>
        <taxon>Arachnida</taxon>
        <taxon>Acari</taxon>
        <taxon>Acariformes</taxon>
        <taxon>Sarcoptiformes</taxon>
        <taxon>Astigmata</taxon>
        <taxon>Psoroptidia</taxon>
        <taxon>Analgoidea</taxon>
        <taxon>Pyroglyphidae</taxon>
        <taxon>Dermatophagoidinae</taxon>
        <taxon>Dermatophagoides</taxon>
    </lineage>
</organism>
<keyword evidence="2" id="KW-1185">Reference proteome</keyword>
<comment type="caution">
    <text evidence="1">The sequence shown here is derived from an EMBL/GenBank/DDBJ whole genome shotgun (WGS) entry which is preliminary data.</text>
</comment>
<evidence type="ECO:0000313" key="2">
    <source>
        <dbReference type="Proteomes" id="UP000887458"/>
    </source>
</evidence>
<gene>
    <name evidence="1" type="ORF">DERP_000251</name>
</gene>
<reference evidence="1 2" key="2">
    <citation type="journal article" date="2022" name="Mol. Biol. Evol.">
        <title>Comparative Genomics Reveals Insights into the Divergent Evolution of Astigmatic Mites and Household Pest Adaptations.</title>
        <authorList>
            <person name="Xiong Q."/>
            <person name="Wan A.T."/>
            <person name="Liu X."/>
            <person name="Fung C.S."/>
            <person name="Xiao X."/>
            <person name="Malainual N."/>
            <person name="Hou J."/>
            <person name="Wang L."/>
            <person name="Wang M."/>
            <person name="Yang K.Y."/>
            <person name="Cui Y."/>
            <person name="Leung E.L."/>
            <person name="Nong W."/>
            <person name="Shin S.K."/>
            <person name="Au S.W."/>
            <person name="Jeong K.Y."/>
            <person name="Chew F.T."/>
            <person name="Hui J.H."/>
            <person name="Leung T.F."/>
            <person name="Tungtrongchitr A."/>
            <person name="Zhong N."/>
            <person name="Liu Z."/>
            <person name="Tsui S.K."/>
        </authorList>
    </citation>
    <scope>NUCLEOTIDE SEQUENCE [LARGE SCALE GENOMIC DNA]</scope>
    <source>
        <strain evidence="1">Derp</strain>
    </source>
</reference>
<accession>A0ABQ8IZM2</accession>
<sequence length="63" mass="7577">MIKNIHQALSPFYFNILNFLLFHGETEMAMLCYYKIQDSCVREKNDYETLSEKYLSICHDEFS</sequence>
<proteinExistence type="predicted"/>
<evidence type="ECO:0000313" key="1">
    <source>
        <dbReference type="EMBL" id="KAH9415760.1"/>
    </source>
</evidence>